<sequence length="130" mass="14836">MHSVAATLHQIFIEKAEHYSYIVHKSTKPVKNIADIFYNPSSTPDSSQAVHFFCFMFPLRPVEGLTPVADWLGCQLARWQVGPLNIRQFGPPGYVSTKDLKDHITKFIVRGELGIPVRCYEKEFLDDLDI</sequence>
<comment type="caution">
    <text evidence="1">The sequence shown here is derived from an EMBL/GenBank/DDBJ whole genome shotgun (WGS) entry which is preliminary data.</text>
</comment>
<keyword evidence="2" id="KW-1185">Reference proteome</keyword>
<dbReference type="Proteomes" id="UP000499080">
    <property type="component" value="Unassembled WGS sequence"/>
</dbReference>
<name>A0A4Y2VEK2_ARAVE</name>
<protein>
    <submittedName>
        <fullName evidence="1">Uncharacterized protein</fullName>
    </submittedName>
</protein>
<accession>A0A4Y2VEK2</accession>
<gene>
    <name evidence="1" type="ORF">AVEN_45863_1</name>
</gene>
<organism evidence="1 2">
    <name type="scientific">Araneus ventricosus</name>
    <name type="common">Orbweaver spider</name>
    <name type="synonym">Epeira ventricosa</name>
    <dbReference type="NCBI Taxonomy" id="182803"/>
    <lineage>
        <taxon>Eukaryota</taxon>
        <taxon>Metazoa</taxon>
        <taxon>Ecdysozoa</taxon>
        <taxon>Arthropoda</taxon>
        <taxon>Chelicerata</taxon>
        <taxon>Arachnida</taxon>
        <taxon>Araneae</taxon>
        <taxon>Araneomorphae</taxon>
        <taxon>Entelegynae</taxon>
        <taxon>Araneoidea</taxon>
        <taxon>Araneidae</taxon>
        <taxon>Araneus</taxon>
    </lineage>
</organism>
<reference evidence="1 2" key="1">
    <citation type="journal article" date="2019" name="Sci. Rep.">
        <title>Orb-weaving spider Araneus ventricosus genome elucidates the spidroin gene catalogue.</title>
        <authorList>
            <person name="Kono N."/>
            <person name="Nakamura H."/>
            <person name="Ohtoshi R."/>
            <person name="Moran D.A.P."/>
            <person name="Shinohara A."/>
            <person name="Yoshida Y."/>
            <person name="Fujiwara M."/>
            <person name="Mori M."/>
            <person name="Tomita M."/>
            <person name="Arakawa K."/>
        </authorList>
    </citation>
    <scope>NUCLEOTIDE SEQUENCE [LARGE SCALE GENOMIC DNA]</scope>
</reference>
<evidence type="ECO:0000313" key="2">
    <source>
        <dbReference type="Proteomes" id="UP000499080"/>
    </source>
</evidence>
<dbReference type="AlphaFoldDB" id="A0A4Y2VEK2"/>
<evidence type="ECO:0000313" key="1">
    <source>
        <dbReference type="EMBL" id="GBO23715.1"/>
    </source>
</evidence>
<dbReference type="EMBL" id="BGPR01046762">
    <property type="protein sequence ID" value="GBO23715.1"/>
    <property type="molecule type" value="Genomic_DNA"/>
</dbReference>
<proteinExistence type="predicted"/>